<organism evidence="2">
    <name type="scientific">Woronichinia naegeliana WA131</name>
    <dbReference type="NCBI Taxonomy" id="2824559"/>
    <lineage>
        <taxon>Bacteria</taxon>
        <taxon>Bacillati</taxon>
        <taxon>Cyanobacteriota</taxon>
        <taxon>Cyanophyceae</taxon>
        <taxon>Synechococcales</taxon>
        <taxon>Coelosphaeriaceae</taxon>
        <taxon>Woronichinia</taxon>
    </lineage>
</organism>
<dbReference type="PANTHER" id="PTHR43681">
    <property type="entry name" value="TRANSMEMBRANE GTPASE FZO"/>
    <property type="match status" value="1"/>
</dbReference>
<gene>
    <name evidence="2" type="ORF">KA717_14040</name>
</gene>
<sequence>MKSWTDYLKIIEEIEPSSKGRFRELPKISVVGCFQNGKSTFINCLLDKLVARPGDGRVTTKISTRYRWGESTSVKFRTSQGLESITLDEYLKCANLDQISQTSAFQAEITLPTEILKKIELIDTPGFDANEQDTDNVTRSLDEANYAIVVLTNNRTLGEPEARMFEFIKSKNIPYTVIMNCRDINIAMEWYPTHKKNLDIIKENEAIFERWGCTPEKIDGNSSIYPCNLLWYWFATQMNKSLVDYDDDLSDQIEFVLNRKKESLSKDNIIRLSNVLEIKSFFRHRLAHII</sequence>
<accession>A0A977PY79</accession>
<dbReference type="InterPro" id="IPR051943">
    <property type="entry name" value="TRAFAC_Dynamin-like_GTPase"/>
</dbReference>
<feature type="domain" description="Dynamin N-terminal" evidence="1">
    <location>
        <begin position="28"/>
        <end position="157"/>
    </location>
</feature>
<proteinExistence type="predicted"/>
<reference evidence="2" key="1">
    <citation type="submission" date="2021-04" db="EMBL/GenBank/DDBJ databases">
        <title>Genome sequence of Woronichinia naegeliana from Washington state freshwater lake bloom.</title>
        <authorList>
            <person name="Dreher T.W."/>
        </authorList>
    </citation>
    <scope>NUCLEOTIDE SEQUENCE</scope>
    <source>
        <strain evidence="2">WA131</strain>
    </source>
</reference>
<dbReference type="KEGG" id="wna:KA717_14040"/>
<dbReference type="Proteomes" id="UP001065613">
    <property type="component" value="Chromosome"/>
</dbReference>
<dbReference type="EMBL" id="CP073041">
    <property type="protein sequence ID" value="UXE63624.1"/>
    <property type="molecule type" value="Genomic_DNA"/>
</dbReference>
<dbReference type="Gene3D" id="3.40.50.300">
    <property type="entry name" value="P-loop containing nucleotide triphosphate hydrolases"/>
    <property type="match status" value="1"/>
</dbReference>
<dbReference type="SUPFAM" id="SSF52540">
    <property type="entry name" value="P-loop containing nucleoside triphosphate hydrolases"/>
    <property type="match status" value="1"/>
</dbReference>
<dbReference type="PANTHER" id="PTHR43681:SF1">
    <property type="entry name" value="SARCALUMENIN"/>
    <property type="match status" value="1"/>
</dbReference>
<evidence type="ECO:0000313" key="2">
    <source>
        <dbReference type="EMBL" id="UXE63624.1"/>
    </source>
</evidence>
<name>A0A977PY79_9CYAN</name>
<protein>
    <submittedName>
        <fullName evidence="2">Dynamin family protein</fullName>
    </submittedName>
</protein>
<dbReference type="Pfam" id="PF00350">
    <property type="entry name" value="Dynamin_N"/>
    <property type="match status" value="1"/>
</dbReference>
<dbReference type="InterPro" id="IPR045063">
    <property type="entry name" value="Dynamin_N"/>
</dbReference>
<evidence type="ECO:0000259" key="1">
    <source>
        <dbReference type="Pfam" id="PF00350"/>
    </source>
</evidence>
<dbReference type="AlphaFoldDB" id="A0A977PY79"/>
<dbReference type="InterPro" id="IPR027417">
    <property type="entry name" value="P-loop_NTPase"/>
</dbReference>